<dbReference type="EMBL" id="NKYE01000016">
    <property type="protein sequence ID" value="OZM70940.1"/>
    <property type="molecule type" value="Genomic_DNA"/>
</dbReference>
<keyword evidence="1" id="KW-0472">Membrane</keyword>
<reference evidence="2 3" key="1">
    <citation type="submission" date="2017-07" db="EMBL/GenBank/DDBJ databases">
        <title>Amycolatopsis antarcticus sp. nov., isolated from the surface of an Antarcticus brown macroalga.</title>
        <authorList>
            <person name="Wang J."/>
            <person name="Leiva S."/>
            <person name="Huang J."/>
            <person name="Huang Y."/>
        </authorList>
    </citation>
    <scope>NUCLEOTIDE SEQUENCE [LARGE SCALE GENOMIC DNA]</scope>
    <source>
        <strain evidence="2 3">AU-G6</strain>
    </source>
</reference>
<dbReference type="AlphaFoldDB" id="A0A263CXQ8"/>
<dbReference type="Proteomes" id="UP000242444">
    <property type="component" value="Unassembled WGS sequence"/>
</dbReference>
<protein>
    <submittedName>
        <fullName evidence="2">Uncharacterized protein</fullName>
    </submittedName>
</protein>
<sequence length="205" mass="22499">MEQDDGRRWRYFDRDGRTVVEAEVDAGADVAAFRAFTAARAANVAAAVLGLLFAFGLIIVRNQAQPPMWLPVFLFAAMVACVLGAYVGRRRWRALRARIGFPLPTTVAKLVKAGAHRGYRISVDIAADASKGPWLRRRKLKQGAENHHTQMLGSLERAERAARRGDATGRSTHLERAAKHARELEEGARILAGVAGDVKRHPGRG</sequence>
<evidence type="ECO:0000313" key="2">
    <source>
        <dbReference type="EMBL" id="OZM70940.1"/>
    </source>
</evidence>
<feature type="transmembrane region" description="Helical" evidence="1">
    <location>
        <begin position="68"/>
        <end position="88"/>
    </location>
</feature>
<accession>A0A263CXQ8</accession>
<evidence type="ECO:0000256" key="1">
    <source>
        <dbReference type="SAM" id="Phobius"/>
    </source>
</evidence>
<proteinExistence type="predicted"/>
<dbReference type="InParanoid" id="A0A263CXQ8"/>
<keyword evidence="1" id="KW-0812">Transmembrane</keyword>
<keyword evidence="1" id="KW-1133">Transmembrane helix</keyword>
<evidence type="ECO:0000313" key="3">
    <source>
        <dbReference type="Proteomes" id="UP000242444"/>
    </source>
</evidence>
<keyword evidence="3" id="KW-1185">Reference proteome</keyword>
<name>A0A263CXQ8_9PSEU</name>
<organism evidence="2 3">
    <name type="scientific">Amycolatopsis antarctica</name>
    <dbReference type="NCBI Taxonomy" id="1854586"/>
    <lineage>
        <taxon>Bacteria</taxon>
        <taxon>Bacillati</taxon>
        <taxon>Actinomycetota</taxon>
        <taxon>Actinomycetes</taxon>
        <taxon>Pseudonocardiales</taxon>
        <taxon>Pseudonocardiaceae</taxon>
        <taxon>Amycolatopsis</taxon>
    </lineage>
</organism>
<feature type="transmembrane region" description="Helical" evidence="1">
    <location>
        <begin position="41"/>
        <end position="62"/>
    </location>
</feature>
<comment type="caution">
    <text evidence="2">The sequence shown here is derived from an EMBL/GenBank/DDBJ whole genome shotgun (WGS) entry which is preliminary data.</text>
</comment>
<gene>
    <name evidence="2" type="ORF">CFN78_22575</name>
</gene>
<dbReference type="RefSeq" id="WP_094864878.1">
    <property type="nucleotide sequence ID" value="NZ_NKYE01000016.1"/>
</dbReference>